<evidence type="ECO:0000256" key="11">
    <source>
        <dbReference type="RuleBase" id="RU003357"/>
    </source>
</evidence>
<evidence type="ECO:0000256" key="6">
    <source>
        <dbReference type="ARBA" id="ARBA00023004"/>
    </source>
</evidence>
<comment type="caution">
    <text evidence="16">The sequence shown here is derived from an EMBL/GenBank/DDBJ whole genome shotgun (WGS) entry which is preliminary data.</text>
</comment>
<dbReference type="NCBIfam" id="TIGR04057">
    <property type="entry name" value="SusC_RagA_signa"/>
    <property type="match status" value="1"/>
</dbReference>
<dbReference type="InterPro" id="IPR023996">
    <property type="entry name" value="TonB-dep_OMP_SusC/RagA"/>
</dbReference>
<dbReference type="FunFam" id="2.60.40.1120:FF:000003">
    <property type="entry name" value="Outer membrane protein Omp121"/>
    <property type="match status" value="1"/>
</dbReference>
<feature type="signal peptide" evidence="12">
    <location>
        <begin position="1"/>
        <end position="40"/>
    </location>
</feature>
<evidence type="ECO:0000256" key="5">
    <source>
        <dbReference type="ARBA" id="ARBA00022692"/>
    </source>
</evidence>
<accession>A0A4S2FQZ4</accession>
<keyword evidence="3 10" id="KW-1134">Transmembrane beta strand</keyword>
<dbReference type="InterPro" id="IPR000531">
    <property type="entry name" value="Beta-barrel_TonB"/>
</dbReference>
<dbReference type="PROSITE" id="PS52016">
    <property type="entry name" value="TONB_DEPENDENT_REC_3"/>
    <property type="match status" value="1"/>
</dbReference>
<dbReference type="Pfam" id="PF00593">
    <property type="entry name" value="TonB_dep_Rec_b-barrel"/>
    <property type="match status" value="1"/>
</dbReference>
<protein>
    <submittedName>
        <fullName evidence="16">SusC/RagA family TonB-linked outer membrane protein</fullName>
    </submittedName>
</protein>
<dbReference type="Pfam" id="PF13715">
    <property type="entry name" value="CarbopepD_reg_2"/>
    <property type="match status" value="1"/>
</dbReference>
<evidence type="ECO:0000256" key="12">
    <source>
        <dbReference type="SAM" id="SignalP"/>
    </source>
</evidence>
<dbReference type="InterPro" id="IPR012910">
    <property type="entry name" value="Plug_dom"/>
</dbReference>
<dbReference type="FunFam" id="2.170.130.10:FF:000024">
    <property type="entry name" value="Outer membrane protein"/>
    <property type="match status" value="1"/>
</dbReference>
<sequence>MSDFHMPESSRFKRYFRFARKSAFCLCFSSLALMAESAYAQSAKVTIDRKDVQIESILNDIESQTDYLFVYKRDVDVKGVKTLTVKERPVSEILAQLFAGSSVTWKMEGNHIFLIHGKKTSNQSVKQSKDVKGKVVDATGEPVIGATVTEEGTTNGTITDFDGNFTLPLSDDGALLVSFIGYKPQTIKPKGSEMLQIVLKEDNQMLDEVVVVGFGTQKKVNLTGSVSVILAEEIQQRPVANVTQALQGMIPGLQITQSNGSLEDTPSINVRGTTTIGQGTSGSPLILIDGLEGDLNTISPQDIASISVLKDAAASSIYGSRAPFGVILITTKSGGEEGKVTINYNNSFRFGNPINMNHMMNSVDFASWMNDTKTNGGSGAYFLPDRMEKLVDYHNATPCGPGQRVTSDGTILYSISERGDGSGLWQDGYAYGINDEDYFDVIFKKWTFSQEHNFSLSGGNKKLNYYASLNYLNQGGFMNLGEEGLDRYNAMLKVSSELTDWLRFNYSVRFVRKDYKRPATLTSNLYCDIARQGWPVLPVLDRNGYYYSSPSPILGLAEGGVDKSQNDDVYHQASFVIEPVKNWLTHIDFSYHTFANDRHWDLQRFYNHNANGEPVPLTDKSEVHEALYKNSYYNFSAYTEYTHLFNERHNFHVLAGFQAEELKQKQYGLTRDGIMFSYKSEIDMTTGLGPDGTEIPPFVYGSRNEWATAGFFGRVNYSYNDKYLFEGNVRADGTSRFRSHNRWRVFPSVSVGWNIAHEEFFEPLTNVVGMLKLRASAGSLGNQNTGNWYQTYQTMNVGASNGYWLMNGKRPNTAYAPGLVSEDLGWEKIQSMNVALDWGMFNNRLTGSVEYYIRNTKDMVGYAPELPAILGTGVPYTNNTDLRTLGWELTVGWRDQLQNGLSYGVNFNLSDSRAKITRYPNNPTNDIWSYITGRYIGEIWGYTTKGLAHTDEEMQQHLATLPNGGQDALGSDWKAGDIMYADINGDGKISSGSEVLGDSGDLSVIGNNTPRYLFGLDLNASWKGFDFRAFFQGVMKRDVWNGSVYTFGADGSDMWMAAGLEAVSDYFRDENTWSVREGYTQANTDAYLPRPLYNGKNLNTQTRYLQNAAYIRLKNLQVGYTIPVAISSRWGIKNLRVYFSGENLWTGTGVDKQYDPETITGGYWGMGYPLSRTLSFGLNITL</sequence>
<dbReference type="InterPro" id="IPR036942">
    <property type="entry name" value="Beta-barrel_TonB_sf"/>
</dbReference>
<dbReference type="GO" id="GO:0006826">
    <property type="term" value="P:iron ion transport"/>
    <property type="evidence" value="ECO:0007669"/>
    <property type="project" value="UniProtKB-KW"/>
</dbReference>
<evidence type="ECO:0000256" key="3">
    <source>
        <dbReference type="ARBA" id="ARBA00022452"/>
    </source>
</evidence>
<keyword evidence="2 10" id="KW-0813">Transport</keyword>
<keyword evidence="4" id="KW-0406">Ion transport</keyword>
<evidence type="ECO:0000256" key="10">
    <source>
        <dbReference type="PROSITE-ProRule" id="PRU01360"/>
    </source>
</evidence>
<dbReference type="AlphaFoldDB" id="A0A4S2FQZ4"/>
<organism evidence="16 17">
    <name type="scientific">Phocaeicola sartorii</name>
    <dbReference type="NCBI Taxonomy" id="671267"/>
    <lineage>
        <taxon>Bacteria</taxon>
        <taxon>Pseudomonadati</taxon>
        <taxon>Bacteroidota</taxon>
        <taxon>Bacteroidia</taxon>
        <taxon>Bacteroidales</taxon>
        <taxon>Bacteroidaceae</taxon>
        <taxon>Phocaeicola</taxon>
    </lineage>
</organism>
<evidence type="ECO:0000256" key="9">
    <source>
        <dbReference type="ARBA" id="ARBA00023237"/>
    </source>
</evidence>
<comment type="subcellular location">
    <subcellularLocation>
        <location evidence="1 10">Cell outer membrane</location>
        <topology evidence="1 10">Multi-pass membrane protein</topology>
    </subcellularLocation>
</comment>
<dbReference type="SUPFAM" id="SSF56935">
    <property type="entry name" value="Porins"/>
    <property type="match status" value="1"/>
</dbReference>
<feature type="chain" id="PRO_5020918923" evidence="12">
    <location>
        <begin position="41"/>
        <end position="1182"/>
    </location>
</feature>
<comment type="similarity">
    <text evidence="10 11">Belongs to the TonB-dependent receptor family.</text>
</comment>
<dbReference type="Proteomes" id="UP000310760">
    <property type="component" value="Unassembled WGS sequence"/>
</dbReference>
<dbReference type="InterPro" id="IPR011662">
    <property type="entry name" value="Secretin/TonB_short_N"/>
</dbReference>
<feature type="domain" description="TonB-dependent receptor-like beta-barrel" evidence="13">
    <location>
        <begin position="552"/>
        <end position="1022"/>
    </location>
</feature>
<dbReference type="Gene3D" id="2.40.170.20">
    <property type="entry name" value="TonB-dependent receptor, beta-barrel domain"/>
    <property type="match status" value="1"/>
</dbReference>
<dbReference type="EMBL" id="SRYJ01000011">
    <property type="protein sequence ID" value="TGY71574.1"/>
    <property type="molecule type" value="Genomic_DNA"/>
</dbReference>
<keyword evidence="6" id="KW-0408">Iron</keyword>
<evidence type="ECO:0000256" key="7">
    <source>
        <dbReference type="ARBA" id="ARBA00023077"/>
    </source>
</evidence>
<proteinExistence type="inferred from homology"/>
<evidence type="ECO:0000256" key="4">
    <source>
        <dbReference type="ARBA" id="ARBA00022496"/>
    </source>
</evidence>
<dbReference type="Gene3D" id="2.170.130.10">
    <property type="entry name" value="TonB-dependent receptor, plug domain"/>
    <property type="match status" value="1"/>
</dbReference>
<evidence type="ECO:0000256" key="1">
    <source>
        <dbReference type="ARBA" id="ARBA00004571"/>
    </source>
</evidence>
<evidence type="ECO:0000259" key="13">
    <source>
        <dbReference type="Pfam" id="PF00593"/>
    </source>
</evidence>
<dbReference type="GO" id="GO:0009279">
    <property type="term" value="C:cell outer membrane"/>
    <property type="evidence" value="ECO:0007669"/>
    <property type="project" value="UniProtKB-SubCell"/>
</dbReference>
<evidence type="ECO:0000256" key="2">
    <source>
        <dbReference type="ARBA" id="ARBA00022448"/>
    </source>
</evidence>
<keyword evidence="8 10" id="KW-0472">Membrane</keyword>
<dbReference type="InterPro" id="IPR037066">
    <property type="entry name" value="Plug_dom_sf"/>
</dbReference>
<feature type="domain" description="TonB-dependent receptor plug" evidence="15">
    <location>
        <begin position="219"/>
        <end position="326"/>
    </location>
</feature>
<keyword evidence="7 11" id="KW-0798">TonB box</keyword>
<dbReference type="Pfam" id="PF07715">
    <property type="entry name" value="Plug"/>
    <property type="match status" value="1"/>
</dbReference>
<evidence type="ECO:0000259" key="14">
    <source>
        <dbReference type="Pfam" id="PF07660"/>
    </source>
</evidence>
<gene>
    <name evidence="16" type="ORF">E5339_06180</name>
</gene>
<evidence type="ECO:0000259" key="15">
    <source>
        <dbReference type="Pfam" id="PF07715"/>
    </source>
</evidence>
<dbReference type="Pfam" id="PF07660">
    <property type="entry name" value="STN"/>
    <property type="match status" value="1"/>
</dbReference>
<keyword evidence="5 10" id="KW-0812">Transmembrane</keyword>
<dbReference type="SUPFAM" id="SSF49464">
    <property type="entry name" value="Carboxypeptidase regulatory domain-like"/>
    <property type="match status" value="1"/>
</dbReference>
<reference evidence="16 17" key="1">
    <citation type="submission" date="2019-04" db="EMBL/GenBank/DDBJ databases">
        <title>Microbes associate with the intestines of laboratory mice.</title>
        <authorList>
            <person name="Navarre W."/>
            <person name="Wong E."/>
            <person name="Huang K."/>
            <person name="Tropini C."/>
            <person name="Ng K."/>
            <person name="Yu B."/>
        </authorList>
    </citation>
    <scope>NUCLEOTIDE SEQUENCE [LARGE SCALE GENOMIC DNA]</scope>
    <source>
        <strain evidence="16 17">NM22_B1</strain>
    </source>
</reference>
<feature type="domain" description="Secretin/TonB short N-terminal" evidence="14">
    <location>
        <begin position="67"/>
        <end position="115"/>
    </location>
</feature>
<keyword evidence="12" id="KW-0732">Signal</keyword>
<evidence type="ECO:0000256" key="8">
    <source>
        <dbReference type="ARBA" id="ARBA00023136"/>
    </source>
</evidence>
<name>A0A4S2FQZ4_9BACT</name>
<keyword evidence="9 10" id="KW-0998">Cell outer membrane</keyword>
<dbReference type="InterPro" id="IPR023997">
    <property type="entry name" value="TonB-dep_OMP_SusC/RagA_CS"/>
</dbReference>
<keyword evidence="4" id="KW-0410">Iron transport</keyword>
<evidence type="ECO:0000313" key="17">
    <source>
        <dbReference type="Proteomes" id="UP000310760"/>
    </source>
</evidence>
<dbReference type="InterPro" id="IPR039426">
    <property type="entry name" value="TonB-dep_rcpt-like"/>
</dbReference>
<dbReference type="NCBIfam" id="TIGR04056">
    <property type="entry name" value="OMP_RagA_SusC"/>
    <property type="match status" value="1"/>
</dbReference>
<dbReference type="InterPro" id="IPR008969">
    <property type="entry name" value="CarboxyPept-like_regulatory"/>
</dbReference>
<evidence type="ECO:0000313" key="16">
    <source>
        <dbReference type="EMBL" id="TGY71574.1"/>
    </source>
</evidence>
<dbReference type="Gene3D" id="2.60.40.1120">
    <property type="entry name" value="Carboxypeptidase-like, regulatory domain"/>
    <property type="match status" value="1"/>
</dbReference>